<sequence>MSPCLHVYQPSDSCRSTSSMSPINSEKSFIALLILLQFLSSYWESYSVKVPHILAHGPEKWHWQVPTKLLLSFISLGAYTQESCQVNSQVFRVNLSRDK</sequence>
<proteinExistence type="predicted"/>
<reference evidence="1" key="1">
    <citation type="submission" date="2015-12" db="EMBL/GenBank/DDBJ databases">
        <title>Gene expression during late stages of embryo sac development: a critical building block for successful pollen-pistil interactions.</title>
        <authorList>
            <person name="Liu Y."/>
            <person name="Joly V."/>
            <person name="Sabar M."/>
            <person name="Matton D.P."/>
        </authorList>
    </citation>
    <scope>NUCLEOTIDE SEQUENCE</scope>
</reference>
<organism evidence="1">
    <name type="scientific">Solanum chacoense</name>
    <name type="common">Chaco potato</name>
    <dbReference type="NCBI Taxonomy" id="4108"/>
    <lineage>
        <taxon>Eukaryota</taxon>
        <taxon>Viridiplantae</taxon>
        <taxon>Streptophyta</taxon>
        <taxon>Embryophyta</taxon>
        <taxon>Tracheophyta</taxon>
        <taxon>Spermatophyta</taxon>
        <taxon>Magnoliopsida</taxon>
        <taxon>eudicotyledons</taxon>
        <taxon>Gunneridae</taxon>
        <taxon>Pentapetalae</taxon>
        <taxon>asterids</taxon>
        <taxon>lamiids</taxon>
        <taxon>Solanales</taxon>
        <taxon>Solanaceae</taxon>
        <taxon>Solanoideae</taxon>
        <taxon>Solaneae</taxon>
        <taxon>Solanum</taxon>
    </lineage>
</organism>
<dbReference type="AlphaFoldDB" id="A0A0V0GQI2"/>
<feature type="non-terminal residue" evidence="1">
    <location>
        <position position="99"/>
    </location>
</feature>
<name>A0A0V0GQI2_SOLCH</name>
<dbReference type="EMBL" id="GEDG01033350">
    <property type="protein sequence ID" value="JAP10302.1"/>
    <property type="molecule type" value="Transcribed_RNA"/>
</dbReference>
<accession>A0A0V0GQI2</accession>
<evidence type="ECO:0000313" key="1">
    <source>
        <dbReference type="EMBL" id="JAP10302.1"/>
    </source>
</evidence>
<protein>
    <submittedName>
        <fullName evidence="1">Putative ovule protein</fullName>
    </submittedName>
</protein>